<dbReference type="PANTHER" id="PTHR10605:SF56">
    <property type="entry name" value="BIFUNCTIONAL HEPARAN SULFATE N-DEACETYLASE_N-SULFOTRANSFERASE"/>
    <property type="match status" value="1"/>
</dbReference>
<dbReference type="PANTHER" id="PTHR10605">
    <property type="entry name" value="HEPARAN SULFATE SULFOTRANSFERASE"/>
    <property type="match status" value="1"/>
</dbReference>
<dbReference type="AlphaFoldDB" id="A0AAU7MMN1"/>
<dbReference type="EMBL" id="CP157802">
    <property type="protein sequence ID" value="XBQ19585.1"/>
    <property type="molecule type" value="Genomic_DNA"/>
</dbReference>
<dbReference type="InterPro" id="IPR037359">
    <property type="entry name" value="NST/OST"/>
</dbReference>
<dbReference type="SUPFAM" id="SSF52540">
    <property type="entry name" value="P-loop containing nucleoside triphosphate hydrolases"/>
    <property type="match status" value="1"/>
</dbReference>
<evidence type="ECO:0000256" key="2">
    <source>
        <dbReference type="ARBA" id="ARBA00023180"/>
    </source>
</evidence>
<organism evidence="4">
    <name type="scientific">Marinobacter sp. MMG032</name>
    <dbReference type="NCBI Taxonomy" id="3158548"/>
    <lineage>
        <taxon>Bacteria</taxon>
        <taxon>Pseudomonadati</taxon>
        <taxon>Pseudomonadota</taxon>
        <taxon>Gammaproteobacteria</taxon>
        <taxon>Pseudomonadales</taxon>
        <taxon>Marinobacteraceae</taxon>
        <taxon>Marinobacter</taxon>
    </lineage>
</organism>
<evidence type="ECO:0000313" key="4">
    <source>
        <dbReference type="EMBL" id="XBQ19585.1"/>
    </source>
</evidence>
<dbReference type="Gene3D" id="3.40.50.300">
    <property type="entry name" value="P-loop containing nucleotide triphosphate hydrolases"/>
    <property type="match status" value="1"/>
</dbReference>
<keyword evidence="1 4" id="KW-0808">Transferase</keyword>
<dbReference type="InterPro" id="IPR027417">
    <property type="entry name" value="P-loop_NTPase"/>
</dbReference>
<dbReference type="EC" id="2.8.2.-" evidence="4"/>
<feature type="domain" description="Sulfotransferase" evidence="3">
    <location>
        <begin position="13"/>
        <end position="182"/>
    </location>
</feature>
<dbReference type="Pfam" id="PF00685">
    <property type="entry name" value="Sulfotransfer_1"/>
    <property type="match status" value="1"/>
</dbReference>
<dbReference type="KEGG" id="mamm:ABNF92_00010"/>
<evidence type="ECO:0000256" key="1">
    <source>
        <dbReference type="ARBA" id="ARBA00022679"/>
    </source>
</evidence>
<proteinExistence type="predicted"/>
<dbReference type="RefSeq" id="WP_349343070.1">
    <property type="nucleotide sequence ID" value="NZ_CP157802.1"/>
</dbReference>
<keyword evidence="2" id="KW-0325">Glycoprotein</keyword>
<protein>
    <submittedName>
        <fullName evidence="4">Sulfotransferase</fullName>
        <ecNumber evidence="4">2.8.2.-</ecNumber>
    </submittedName>
</protein>
<gene>
    <name evidence="4" type="ORF">ABNF92_00010</name>
</gene>
<dbReference type="GO" id="GO:0008146">
    <property type="term" value="F:sulfotransferase activity"/>
    <property type="evidence" value="ECO:0007669"/>
    <property type="project" value="InterPro"/>
</dbReference>
<reference evidence="4" key="1">
    <citation type="submission" date="2024-05" db="EMBL/GenBank/DDBJ databases">
        <title>Draft Genome Sequences of Flagellimonas sp. MMG031 and Marinobacter sp. MMG032 Isolated from the dinoflagellate Symbiodinium pilosum.</title>
        <authorList>
            <person name="Shikuma N.J."/>
            <person name="Farrell M.V."/>
        </authorList>
    </citation>
    <scope>NUCLEOTIDE SEQUENCE</scope>
    <source>
        <strain evidence="4">MMG032</strain>
    </source>
</reference>
<name>A0AAU7MMN1_9GAMM</name>
<dbReference type="InterPro" id="IPR000863">
    <property type="entry name" value="Sulfotransferase_dom"/>
</dbReference>
<accession>A0AAU7MMN1</accession>
<sequence length="281" mass="32885">MGKQLEGPEFIGVGVQRGGTSWLYECLKEHPQTYIPTKEVHFFDEKYDLGSDWYRQLFTQPDAELVPGEYTPDYIASKVTIERIYKFNPNVKLILILREPLSRAHSAYKLYQSYGRFKDLDFNAAVEKDPWIIKQSLYSEQIGHLFSLFPKSNVHIDFYEKIEENPRQFFKDVCEFIGIDGEYDPDALYSVRNTSINATLQDGFGLIKLQNFLLRKGFSRQINWMKNMKLFGFMKRALIQRSKQKSSEIKVDPKVVAMIEQDVEKLEKILSLSLSNWKANY</sequence>
<evidence type="ECO:0000259" key="3">
    <source>
        <dbReference type="Pfam" id="PF00685"/>
    </source>
</evidence>